<keyword evidence="1" id="KW-0812">Transmembrane</keyword>
<accession>A0A1G2R699</accession>
<keyword evidence="1" id="KW-1133">Transmembrane helix</keyword>
<comment type="caution">
    <text evidence="2">The sequence shown here is derived from an EMBL/GenBank/DDBJ whole genome shotgun (WGS) entry which is preliminary data.</text>
</comment>
<protein>
    <submittedName>
        <fullName evidence="2">Uncharacterized protein</fullName>
    </submittedName>
</protein>
<organism evidence="2 3">
    <name type="scientific">Candidatus Wildermuthbacteria bacterium RIFCSPHIGHO2_02_FULL_48_16</name>
    <dbReference type="NCBI Taxonomy" id="1802453"/>
    <lineage>
        <taxon>Bacteria</taxon>
        <taxon>Candidatus Wildermuthiibacteriota</taxon>
    </lineage>
</organism>
<evidence type="ECO:0000313" key="3">
    <source>
        <dbReference type="Proteomes" id="UP000178529"/>
    </source>
</evidence>
<keyword evidence="1" id="KW-0472">Membrane</keyword>
<dbReference type="AlphaFoldDB" id="A0A1G2R699"/>
<feature type="transmembrane region" description="Helical" evidence="1">
    <location>
        <begin position="84"/>
        <end position="101"/>
    </location>
</feature>
<feature type="transmembrane region" description="Helical" evidence="1">
    <location>
        <begin position="32"/>
        <end position="49"/>
    </location>
</feature>
<evidence type="ECO:0000313" key="2">
    <source>
        <dbReference type="EMBL" id="OHA68247.1"/>
    </source>
</evidence>
<gene>
    <name evidence="2" type="ORF">A3J68_01250</name>
</gene>
<dbReference type="EMBL" id="MHTY01000028">
    <property type="protein sequence ID" value="OHA68247.1"/>
    <property type="molecule type" value="Genomic_DNA"/>
</dbReference>
<dbReference type="Proteomes" id="UP000178529">
    <property type="component" value="Unassembled WGS sequence"/>
</dbReference>
<evidence type="ECO:0000256" key="1">
    <source>
        <dbReference type="SAM" id="Phobius"/>
    </source>
</evidence>
<proteinExistence type="predicted"/>
<feature type="transmembrane region" description="Helical" evidence="1">
    <location>
        <begin position="61"/>
        <end position="78"/>
    </location>
</feature>
<name>A0A1G2R699_9BACT</name>
<sequence length="124" mass="13697">MIPYKVCALCAGVSGTWLLMLGARFLGYSIDPTILAMLLGASVVGIAYTLEKKLPQDRSPLLWKTIFIPAGFIGAYALVQTQWFLSAGMLVLLLAFSYAFLKAPEQKETNKNVEDLEEKMKQCC</sequence>
<reference evidence="2 3" key="1">
    <citation type="journal article" date="2016" name="Nat. Commun.">
        <title>Thousands of microbial genomes shed light on interconnected biogeochemical processes in an aquifer system.</title>
        <authorList>
            <person name="Anantharaman K."/>
            <person name="Brown C.T."/>
            <person name="Hug L.A."/>
            <person name="Sharon I."/>
            <person name="Castelle C.J."/>
            <person name="Probst A.J."/>
            <person name="Thomas B.C."/>
            <person name="Singh A."/>
            <person name="Wilkins M.J."/>
            <person name="Karaoz U."/>
            <person name="Brodie E.L."/>
            <person name="Williams K.H."/>
            <person name="Hubbard S.S."/>
            <person name="Banfield J.F."/>
        </authorList>
    </citation>
    <scope>NUCLEOTIDE SEQUENCE [LARGE SCALE GENOMIC DNA]</scope>
</reference>